<dbReference type="GO" id="GO:0006914">
    <property type="term" value="P:autophagy"/>
    <property type="evidence" value="ECO:0007669"/>
    <property type="project" value="UniProtKB-KW"/>
</dbReference>
<accession>A0A498SAM2</accession>
<evidence type="ECO:0000313" key="6">
    <source>
        <dbReference type="EMBL" id="VBB28795.1"/>
    </source>
</evidence>
<keyword evidence="7" id="KW-1185">Reference proteome</keyword>
<dbReference type="STRING" id="6277.A0A498SAM2"/>
<evidence type="ECO:0000313" key="7">
    <source>
        <dbReference type="Proteomes" id="UP000276991"/>
    </source>
</evidence>
<keyword evidence="1" id="KW-0853">WD repeat</keyword>
<protein>
    <submittedName>
        <fullName evidence="6">Uncharacterized protein</fullName>
    </submittedName>
</protein>
<dbReference type="InterPro" id="IPR048720">
    <property type="entry name" value="PROPPIN"/>
</dbReference>
<gene>
    <name evidence="6" type="ORF">NAV_LOCUS3625</name>
</gene>
<dbReference type="Proteomes" id="UP000276991">
    <property type="component" value="Unassembled WGS sequence"/>
</dbReference>
<dbReference type="SUPFAM" id="SSF50978">
    <property type="entry name" value="WD40 repeat-like"/>
    <property type="match status" value="1"/>
</dbReference>
<evidence type="ECO:0000256" key="2">
    <source>
        <dbReference type="ARBA" id="ARBA00022737"/>
    </source>
</evidence>
<dbReference type="Gene3D" id="2.130.10.10">
    <property type="entry name" value="YVTN repeat-like/Quinoprotein amine dehydrogenase"/>
    <property type="match status" value="1"/>
</dbReference>
<comment type="similarity">
    <text evidence="4">Belongs to the WD repeat PROPPIN family.</text>
</comment>
<keyword evidence="3" id="KW-0072">Autophagy</keyword>
<dbReference type="InterPro" id="IPR015943">
    <property type="entry name" value="WD40/YVTN_repeat-like_dom_sf"/>
</dbReference>
<name>A0A498SAM2_ACAVI</name>
<dbReference type="InterPro" id="IPR001680">
    <property type="entry name" value="WD40_rpt"/>
</dbReference>
<dbReference type="AlphaFoldDB" id="A0A498SAM2"/>
<keyword evidence="2" id="KW-0677">Repeat</keyword>
<evidence type="ECO:0000256" key="1">
    <source>
        <dbReference type="ARBA" id="ARBA00022574"/>
    </source>
</evidence>
<dbReference type="Pfam" id="PF21032">
    <property type="entry name" value="PROPPIN"/>
    <property type="match status" value="1"/>
</dbReference>
<dbReference type="EMBL" id="UPTC01000475">
    <property type="protein sequence ID" value="VBB28795.1"/>
    <property type="molecule type" value="Genomic_DNA"/>
</dbReference>
<dbReference type="GO" id="GO:0005737">
    <property type="term" value="C:cytoplasm"/>
    <property type="evidence" value="ECO:0007669"/>
    <property type="project" value="UniProtKB-ARBA"/>
</dbReference>
<sequence length="570" mass="63850">MRHELTESWFCIATQARNRVLMTVFASLRSVFGDVNSRAVEHGYLGEDICLIERDLALYLLVTSEVAGDMWMRKYGLVKLKKGFFSRMGATVRYYMDGEDNSSAPFKIAICGKEGSNTDLFISLSVRQSFVDLENGALWPLQVTVTRLSTESPMSLDDELAPEELSFVGFNQDATSLALGAASSYALYSIKKTDKLDLIHESYRQFSDDKKKSVEVSEIMLIERLFSSSLLMLVSTQAPRKLRIYHFQKNNEICAQSYTNTVLAVRLNRDADIFPVIHTIRDTPSNISGIVDLSSTVNSFLAYPGSINNGHVQLFDVTRLNSMNTISAHTSPLAALRFSYDGKKLATASTRGTVIRVFDTESGDRLYEFTRGVKRFVSIYSMAFSIDGNYLCSSSNTETVHVFRLEPTADPINENEDDEEQGWVDYLSKQASSYLPTQMNDLWMRGKSFATARLPSIGKRNAVALPFHNSKVDYWNGGILIAIFRINGKLHLLVATTDGFVYIYPVEAEGGELTLLRQHKVSIKYSPVVHANDPSDNQTSEDNDGTRNEEGQTLDRQIVDNFPPLNHSTS</sequence>
<dbReference type="SMART" id="SM00320">
    <property type="entry name" value="WD40"/>
    <property type="match status" value="2"/>
</dbReference>
<evidence type="ECO:0000256" key="5">
    <source>
        <dbReference type="SAM" id="MobiDB-lite"/>
    </source>
</evidence>
<dbReference type="PANTHER" id="PTHR11227">
    <property type="entry name" value="WD-REPEAT PROTEIN INTERACTING WITH PHOSPHOINOSIDES WIPI -RELATED"/>
    <property type="match status" value="1"/>
</dbReference>
<proteinExistence type="inferred from homology"/>
<evidence type="ECO:0000256" key="3">
    <source>
        <dbReference type="ARBA" id="ARBA00023006"/>
    </source>
</evidence>
<feature type="region of interest" description="Disordered" evidence="5">
    <location>
        <begin position="527"/>
        <end position="570"/>
    </location>
</feature>
<dbReference type="InterPro" id="IPR036322">
    <property type="entry name" value="WD40_repeat_dom_sf"/>
</dbReference>
<evidence type="ECO:0000256" key="4">
    <source>
        <dbReference type="ARBA" id="ARBA00025740"/>
    </source>
</evidence>
<dbReference type="OrthoDB" id="1667587at2759"/>
<organism evidence="6 7">
    <name type="scientific">Acanthocheilonema viteae</name>
    <name type="common">Filarial nematode worm</name>
    <name type="synonym">Dipetalonema viteae</name>
    <dbReference type="NCBI Taxonomy" id="6277"/>
    <lineage>
        <taxon>Eukaryota</taxon>
        <taxon>Metazoa</taxon>
        <taxon>Ecdysozoa</taxon>
        <taxon>Nematoda</taxon>
        <taxon>Chromadorea</taxon>
        <taxon>Rhabditida</taxon>
        <taxon>Spirurina</taxon>
        <taxon>Spiruromorpha</taxon>
        <taxon>Filarioidea</taxon>
        <taxon>Onchocercidae</taxon>
        <taxon>Acanthocheilonema</taxon>
    </lineage>
</organism>
<reference evidence="6 7" key="1">
    <citation type="submission" date="2018-08" db="EMBL/GenBank/DDBJ databases">
        <authorList>
            <person name="Laetsch R D."/>
            <person name="Stevens L."/>
            <person name="Kumar S."/>
            <person name="Blaxter L. M."/>
        </authorList>
    </citation>
    <scope>NUCLEOTIDE SEQUENCE [LARGE SCALE GENOMIC DNA]</scope>
</reference>